<keyword evidence="9 12" id="KW-0472">Membrane</keyword>
<evidence type="ECO:0000259" key="13">
    <source>
        <dbReference type="PROSITE" id="PS50076"/>
    </source>
</evidence>
<comment type="subcellular location">
    <subcellularLocation>
        <location evidence="12">Cell inner membrane</location>
        <topology evidence="12">Multi-pass membrane protein</topology>
    </subcellularLocation>
    <subcellularLocation>
        <location evidence="1">Membrane</location>
        <topology evidence="1">Multi-pass membrane protein</topology>
    </subcellularLocation>
</comment>
<evidence type="ECO:0000256" key="9">
    <source>
        <dbReference type="ARBA" id="ARBA00023136"/>
    </source>
</evidence>
<organism evidence="14 15">
    <name type="scientific">Thiocapsa roseopersicina</name>
    <dbReference type="NCBI Taxonomy" id="1058"/>
    <lineage>
        <taxon>Bacteria</taxon>
        <taxon>Pseudomonadati</taxon>
        <taxon>Pseudomonadota</taxon>
        <taxon>Gammaproteobacteria</taxon>
        <taxon>Chromatiales</taxon>
        <taxon>Chromatiaceae</taxon>
        <taxon>Thiocapsa</taxon>
    </lineage>
</organism>
<keyword evidence="8 12" id="KW-0764">Sulfate transport</keyword>
<evidence type="ECO:0000256" key="1">
    <source>
        <dbReference type="ARBA" id="ARBA00004141"/>
    </source>
</evidence>
<dbReference type="InterPro" id="IPR059112">
    <property type="entry name" value="CysZ/EI24"/>
</dbReference>
<name>A0A1H2ZTH9_THIRO</name>
<proteinExistence type="inferred from homology"/>
<dbReference type="Proteomes" id="UP000198816">
    <property type="component" value="Unassembled WGS sequence"/>
</dbReference>
<evidence type="ECO:0000313" key="14">
    <source>
        <dbReference type="EMBL" id="SDX20723.1"/>
    </source>
</evidence>
<evidence type="ECO:0000256" key="10">
    <source>
        <dbReference type="ARBA" id="ARBA00023186"/>
    </source>
</evidence>
<dbReference type="AlphaFoldDB" id="A0A1H2ZTH9"/>
<feature type="transmembrane region" description="Helical" evidence="12">
    <location>
        <begin position="70"/>
        <end position="96"/>
    </location>
</feature>
<feature type="transmembrane region" description="Helical" evidence="12">
    <location>
        <begin position="200"/>
        <end position="222"/>
    </location>
</feature>
<dbReference type="GO" id="GO:0009675">
    <property type="term" value="F:high-affinity sulfate:proton symporter activity"/>
    <property type="evidence" value="ECO:0007669"/>
    <property type="project" value="TreeGrafter"/>
</dbReference>
<dbReference type="InterPro" id="IPR036869">
    <property type="entry name" value="J_dom_sf"/>
</dbReference>
<evidence type="ECO:0000256" key="4">
    <source>
        <dbReference type="ARBA" id="ARBA00022519"/>
    </source>
</evidence>
<keyword evidence="10" id="KW-0143">Chaperone</keyword>
<feature type="transmembrane region" description="Helical" evidence="12">
    <location>
        <begin position="140"/>
        <end position="156"/>
    </location>
</feature>
<dbReference type="Pfam" id="PF07264">
    <property type="entry name" value="EI24"/>
    <property type="match status" value="1"/>
</dbReference>
<feature type="transmembrane region" description="Helical" evidence="12">
    <location>
        <begin position="27"/>
        <end position="50"/>
    </location>
</feature>
<keyword evidence="7 12" id="KW-1133">Transmembrane helix</keyword>
<dbReference type="Gene3D" id="1.10.287.110">
    <property type="entry name" value="DnaJ domain"/>
    <property type="match status" value="1"/>
</dbReference>
<dbReference type="SMART" id="SM00271">
    <property type="entry name" value="DnaJ"/>
    <property type="match status" value="1"/>
</dbReference>
<dbReference type="STRING" id="1058.SAMN05421783_11726"/>
<keyword evidence="15" id="KW-1185">Reference proteome</keyword>
<evidence type="ECO:0000313" key="15">
    <source>
        <dbReference type="Proteomes" id="UP000198816"/>
    </source>
</evidence>
<evidence type="ECO:0000256" key="8">
    <source>
        <dbReference type="ARBA" id="ARBA00023032"/>
    </source>
</evidence>
<keyword evidence="5 12" id="KW-0028">Amino-acid biosynthesis</keyword>
<evidence type="ECO:0000256" key="12">
    <source>
        <dbReference type="HAMAP-Rule" id="MF_00468"/>
    </source>
</evidence>
<evidence type="ECO:0000256" key="5">
    <source>
        <dbReference type="ARBA" id="ARBA00022605"/>
    </source>
</evidence>
<dbReference type="OrthoDB" id="5292355at2"/>
<keyword evidence="3 12" id="KW-1003">Cell membrane</keyword>
<dbReference type="GO" id="GO:0000103">
    <property type="term" value="P:sulfate assimilation"/>
    <property type="evidence" value="ECO:0007669"/>
    <property type="project" value="InterPro"/>
</dbReference>
<evidence type="ECO:0000256" key="2">
    <source>
        <dbReference type="ARBA" id="ARBA00022448"/>
    </source>
</evidence>
<dbReference type="PANTHER" id="PTHR37468:SF1">
    <property type="entry name" value="SULFATE TRANSPORTER CYSZ"/>
    <property type="match status" value="1"/>
</dbReference>
<dbReference type="PROSITE" id="PS50076">
    <property type="entry name" value="DNAJ_2"/>
    <property type="match status" value="1"/>
</dbReference>
<feature type="transmembrane region" description="Helical" evidence="12">
    <location>
        <begin position="162"/>
        <end position="179"/>
    </location>
</feature>
<dbReference type="InterPro" id="IPR001623">
    <property type="entry name" value="DnaJ_domain"/>
</dbReference>
<accession>A0A1H2ZTH9</accession>
<dbReference type="PANTHER" id="PTHR37468">
    <property type="entry name" value="SULFATE TRANSPORTER CYSZ"/>
    <property type="match status" value="1"/>
</dbReference>
<dbReference type="RefSeq" id="WP_093034721.1">
    <property type="nucleotide sequence ID" value="NZ_FNNZ01000017.1"/>
</dbReference>
<keyword evidence="2 12" id="KW-0813">Transport</keyword>
<dbReference type="EMBL" id="FNNZ01000017">
    <property type="protein sequence ID" value="SDX20723.1"/>
    <property type="molecule type" value="Genomic_DNA"/>
</dbReference>
<keyword evidence="4 12" id="KW-0997">Cell inner membrane</keyword>
<evidence type="ECO:0000256" key="3">
    <source>
        <dbReference type="ARBA" id="ARBA00022475"/>
    </source>
</evidence>
<sequence>MATNPLSGAEYLLEGIRLIARPGLRRFVVIPLAVNILIFSAAIALGVRLFEHFLATLDARLPSWLGWLDWILWPMFVLVLLVVVFNLFALVANLIASPFNSLLAEKVERMLTGRPLDQGSSFASVIAESLPTLIDEIKKLLYAVVLAIPFLLLLFVPVVGQILWFLYIAWVLAVQYSDYPMGNHGMKFREMRRRLGRQRGMSLGFGASAAMLSMVPVVNFILMPSAVAGATAMWVRELKGANHYQGATQSRVATRWVLLVIDHLSGRIGGEVLAGPHAGRSLDQVPTEDLVEMLETCYASDPESAEALEVYLDRERGRKTAESPRRRHAEIPHSPIEQMQPEEARAILGIGPDAGPQEVRGAHRRLIQRLHPDRGGSDYLAAKINEAKQVLLG</sequence>
<protein>
    <recommendedName>
        <fullName evidence="12">Sulfate transporter CysZ</fullName>
    </recommendedName>
</protein>
<dbReference type="HAMAP" id="MF_00468">
    <property type="entry name" value="CysZ"/>
    <property type="match status" value="1"/>
</dbReference>
<evidence type="ECO:0000256" key="7">
    <source>
        <dbReference type="ARBA" id="ARBA00022989"/>
    </source>
</evidence>
<dbReference type="InterPro" id="IPR022985">
    <property type="entry name" value="Sulfate_CysZ"/>
</dbReference>
<keyword evidence="11 12" id="KW-0198">Cysteine biosynthesis</keyword>
<dbReference type="NCBIfam" id="NF003433">
    <property type="entry name" value="PRK04949.1"/>
    <property type="match status" value="1"/>
</dbReference>
<gene>
    <name evidence="12" type="primary">cysZ</name>
    <name evidence="14" type="ORF">SAMN05421783_11726</name>
</gene>
<dbReference type="GO" id="GO:0005886">
    <property type="term" value="C:plasma membrane"/>
    <property type="evidence" value="ECO:0007669"/>
    <property type="project" value="UniProtKB-SubCell"/>
</dbReference>
<comment type="similarity">
    <text evidence="12">Belongs to the CysZ family.</text>
</comment>
<reference evidence="15" key="1">
    <citation type="submission" date="2016-10" db="EMBL/GenBank/DDBJ databases">
        <authorList>
            <person name="Varghese N."/>
            <person name="Submissions S."/>
        </authorList>
    </citation>
    <scope>NUCLEOTIDE SEQUENCE [LARGE SCALE GENOMIC DNA]</scope>
    <source>
        <strain evidence="15">DSM 217</strain>
    </source>
</reference>
<dbReference type="InterPro" id="IPR050480">
    <property type="entry name" value="CysZ-like"/>
</dbReference>
<dbReference type="SUPFAM" id="SSF46565">
    <property type="entry name" value="Chaperone J-domain"/>
    <property type="match status" value="1"/>
</dbReference>
<comment type="function">
    <text evidence="12">High affinity, high specificity proton-dependent sulfate transporter, which mediates sulfate uptake. Provides the sulfur source for the cysteine synthesis pathway.</text>
</comment>
<dbReference type="GO" id="GO:0019344">
    <property type="term" value="P:cysteine biosynthetic process"/>
    <property type="evidence" value="ECO:0007669"/>
    <property type="project" value="UniProtKB-UniRule"/>
</dbReference>
<dbReference type="CDD" id="cd06257">
    <property type="entry name" value="DnaJ"/>
    <property type="match status" value="1"/>
</dbReference>
<evidence type="ECO:0000256" key="6">
    <source>
        <dbReference type="ARBA" id="ARBA00022692"/>
    </source>
</evidence>
<feature type="domain" description="J" evidence="13">
    <location>
        <begin position="343"/>
        <end position="393"/>
    </location>
</feature>
<evidence type="ECO:0000256" key="11">
    <source>
        <dbReference type="ARBA" id="ARBA00023192"/>
    </source>
</evidence>
<keyword evidence="6 12" id="KW-0812">Transmembrane</keyword>